<evidence type="ECO:0000259" key="1">
    <source>
        <dbReference type="Pfam" id="PF13460"/>
    </source>
</evidence>
<dbReference type="PANTHER" id="PTHR15020:SF50">
    <property type="entry name" value="UPF0659 PROTEIN YMR090W"/>
    <property type="match status" value="1"/>
</dbReference>
<dbReference type="Proteomes" id="UP001549019">
    <property type="component" value="Unassembled WGS sequence"/>
</dbReference>
<name>A0ABV2EAR7_9STAP</name>
<dbReference type="InterPro" id="IPR016040">
    <property type="entry name" value="NAD(P)-bd_dom"/>
</dbReference>
<evidence type="ECO:0000313" key="2">
    <source>
        <dbReference type="EMBL" id="MET3110895.1"/>
    </source>
</evidence>
<dbReference type="Pfam" id="PF13460">
    <property type="entry name" value="NAD_binding_10"/>
    <property type="match status" value="1"/>
</dbReference>
<sequence>MKVFLFGGSEALGEYVLKQLAEKGHEAVTVAENTNRAEELKMFGAAHVMLADDGDFTKAIMDVQAIIYIGAATFGAGGEQDALVDHGAVIESLEAAQQQNIGRIVYLSPVRLDESEASKETGAKEKPEEWIENSRFDYTVIRTVKTVSKPGCHF</sequence>
<reference evidence="2 3" key="1">
    <citation type="submission" date="2024-05" db="EMBL/GenBank/DDBJ databases">
        <title>Genomic Encyclopedia of Type Strains, Phase IV (KMG-IV): sequencing the most valuable type-strain genomes for metagenomic binning, comparative biology and taxonomic classification.</title>
        <authorList>
            <person name="Goeker M."/>
        </authorList>
    </citation>
    <scope>NUCLEOTIDE SEQUENCE [LARGE SCALE GENOMIC DNA]</scope>
    <source>
        <strain evidence="2 3">DSM 25286</strain>
    </source>
</reference>
<accession>A0ABV2EAR7</accession>
<protein>
    <submittedName>
        <fullName evidence="2">Uncharacterized protein YbjT (DUF2867 family)</fullName>
    </submittedName>
</protein>
<keyword evidence="3" id="KW-1185">Reference proteome</keyword>
<evidence type="ECO:0000313" key="3">
    <source>
        <dbReference type="Proteomes" id="UP001549019"/>
    </source>
</evidence>
<organism evidence="2 3">
    <name type="scientific">Salinicoccus halitifaciens</name>
    <dbReference type="NCBI Taxonomy" id="1073415"/>
    <lineage>
        <taxon>Bacteria</taxon>
        <taxon>Bacillati</taxon>
        <taxon>Bacillota</taxon>
        <taxon>Bacilli</taxon>
        <taxon>Bacillales</taxon>
        <taxon>Staphylococcaceae</taxon>
        <taxon>Salinicoccus</taxon>
    </lineage>
</organism>
<dbReference type="RefSeq" id="WP_230821777.1">
    <property type="nucleotide sequence ID" value="NZ_JAJNCU010000003.1"/>
</dbReference>
<dbReference type="Gene3D" id="3.40.50.720">
    <property type="entry name" value="NAD(P)-binding Rossmann-like Domain"/>
    <property type="match status" value="1"/>
</dbReference>
<comment type="caution">
    <text evidence="2">The sequence shown here is derived from an EMBL/GenBank/DDBJ whole genome shotgun (WGS) entry which is preliminary data.</text>
</comment>
<feature type="domain" description="NAD(P)-binding" evidence="1">
    <location>
        <begin position="7"/>
        <end position="146"/>
    </location>
</feature>
<proteinExistence type="predicted"/>
<dbReference type="PANTHER" id="PTHR15020">
    <property type="entry name" value="FLAVIN REDUCTASE-RELATED"/>
    <property type="match status" value="1"/>
</dbReference>
<dbReference type="SUPFAM" id="SSF51735">
    <property type="entry name" value="NAD(P)-binding Rossmann-fold domains"/>
    <property type="match status" value="1"/>
</dbReference>
<dbReference type="InterPro" id="IPR036291">
    <property type="entry name" value="NAD(P)-bd_dom_sf"/>
</dbReference>
<gene>
    <name evidence="2" type="ORF">ABHD89_001297</name>
</gene>
<dbReference type="EMBL" id="JBDZDV010000002">
    <property type="protein sequence ID" value="MET3110895.1"/>
    <property type="molecule type" value="Genomic_DNA"/>
</dbReference>